<sequence length="349" mass="39334">MLINDQCNWDEEINLRFLQRWISRAGSRPLDPCLIPSTFSGPLSTLNIPRYSKQISKLLPMLLSYSSQWRSLDITLYPSTPFTSDTYTRLVSLVKLTATMLLPQVPFIMTTFRDAPALREVSLASLGPLQSILLPWIQLTHLNLAKISVPKSLEILKQTPNLEVLDIFPQPSASPSCELTIAHLHTFTFRGCHYTLLDRLTLPSLRTLQLYGLRSDGVPRLLEMGIRSSWSPRAISLDTMGQETSTLCLRNSKKEHFSLLIELLSSDDQFLPALCEITIKSPTEISLPAVADMLVSRWRGHREGVAKLKSFHLAFSHSTEITASAFHELTSRVRLLLDQGLDIQVTLIK</sequence>
<keyword evidence="2" id="KW-1185">Reference proteome</keyword>
<organism evidence="1 2">
    <name type="scientific">Mycena albidolilacea</name>
    <dbReference type="NCBI Taxonomy" id="1033008"/>
    <lineage>
        <taxon>Eukaryota</taxon>
        <taxon>Fungi</taxon>
        <taxon>Dikarya</taxon>
        <taxon>Basidiomycota</taxon>
        <taxon>Agaricomycotina</taxon>
        <taxon>Agaricomycetes</taxon>
        <taxon>Agaricomycetidae</taxon>
        <taxon>Agaricales</taxon>
        <taxon>Marasmiineae</taxon>
        <taxon>Mycenaceae</taxon>
        <taxon>Mycena</taxon>
    </lineage>
</organism>
<comment type="caution">
    <text evidence="1">The sequence shown here is derived from an EMBL/GenBank/DDBJ whole genome shotgun (WGS) entry which is preliminary data.</text>
</comment>
<dbReference type="AlphaFoldDB" id="A0AAD6ZSF7"/>
<reference evidence="1" key="1">
    <citation type="submission" date="2023-03" db="EMBL/GenBank/DDBJ databases">
        <title>Massive genome expansion in bonnet fungi (Mycena s.s.) driven by repeated elements and novel gene families across ecological guilds.</title>
        <authorList>
            <consortium name="Lawrence Berkeley National Laboratory"/>
            <person name="Harder C.B."/>
            <person name="Miyauchi S."/>
            <person name="Viragh M."/>
            <person name="Kuo A."/>
            <person name="Thoen E."/>
            <person name="Andreopoulos B."/>
            <person name="Lu D."/>
            <person name="Skrede I."/>
            <person name="Drula E."/>
            <person name="Henrissat B."/>
            <person name="Morin E."/>
            <person name="Kohler A."/>
            <person name="Barry K."/>
            <person name="LaButti K."/>
            <person name="Morin E."/>
            <person name="Salamov A."/>
            <person name="Lipzen A."/>
            <person name="Mereny Z."/>
            <person name="Hegedus B."/>
            <person name="Baldrian P."/>
            <person name="Stursova M."/>
            <person name="Weitz H."/>
            <person name="Taylor A."/>
            <person name="Grigoriev I.V."/>
            <person name="Nagy L.G."/>
            <person name="Martin F."/>
            <person name="Kauserud H."/>
        </authorList>
    </citation>
    <scope>NUCLEOTIDE SEQUENCE</scope>
    <source>
        <strain evidence="1">CBHHK002</strain>
    </source>
</reference>
<name>A0AAD6ZSF7_9AGAR</name>
<dbReference type="EMBL" id="JARIHO010000031">
    <property type="protein sequence ID" value="KAJ7336347.1"/>
    <property type="molecule type" value="Genomic_DNA"/>
</dbReference>
<evidence type="ECO:0000313" key="1">
    <source>
        <dbReference type="EMBL" id="KAJ7336347.1"/>
    </source>
</evidence>
<proteinExistence type="predicted"/>
<gene>
    <name evidence="1" type="ORF">DFH08DRAFT_965224</name>
</gene>
<accession>A0AAD6ZSF7</accession>
<evidence type="ECO:0000313" key="2">
    <source>
        <dbReference type="Proteomes" id="UP001218218"/>
    </source>
</evidence>
<protein>
    <submittedName>
        <fullName evidence="1">Uncharacterized protein</fullName>
    </submittedName>
</protein>
<dbReference type="Proteomes" id="UP001218218">
    <property type="component" value="Unassembled WGS sequence"/>
</dbReference>